<evidence type="ECO:0000256" key="1">
    <source>
        <dbReference type="ARBA" id="ARBA00023224"/>
    </source>
</evidence>
<dbReference type="SUPFAM" id="SSF46458">
    <property type="entry name" value="Globin-like"/>
    <property type="match status" value="1"/>
</dbReference>
<dbReference type="Gene3D" id="1.10.287.950">
    <property type="entry name" value="Methyl-accepting chemotaxis protein"/>
    <property type="match status" value="1"/>
</dbReference>
<dbReference type="PANTHER" id="PTHR32089">
    <property type="entry name" value="METHYL-ACCEPTING CHEMOTAXIS PROTEIN MCPB"/>
    <property type="match status" value="1"/>
</dbReference>
<name>A0A7W0BYW2_9BACL</name>
<proteinExistence type="predicted"/>
<dbReference type="InterPro" id="IPR039379">
    <property type="entry name" value="Protoglobin_sensor_dom"/>
</dbReference>
<gene>
    <name evidence="5" type="ORF">HNR31_002921</name>
</gene>
<evidence type="ECO:0000256" key="3">
    <source>
        <dbReference type="SAM" id="Coils"/>
    </source>
</evidence>
<dbReference type="SUPFAM" id="SSF58104">
    <property type="entry name" value="Methyl-accepting chemotaxis protein (MCP) signaling domain"/>
    <property type="match status" value="1"/>
</dbReference>
<reference evidence="5 6" key="1">
    <citation type="submission" date="2020-07" db="EMBL/GenBank/DDBJ databases">
        <title>Genomic Encyclopedia of Type Strains, Phase IV (KMG-IV): sequencing the most valuable type-strain genomes for metagenomic binning, comparative biology and taxonomic classification.</title>
        <authorList>
            <person name="Goeker M."/>
        </authorList>
    </citation>
    <scope>NUCLEOTIDE SEQUENCE [LARGE SCALE GENOMIC DNA]</scope>
    <source>
        <strain evidence="5 6">DSM 15730</strain>
    </source>
</reference>
<dbReference type="InterPro" id="IPR044398">
    <property type="entry name" value="Globin-sensor_dom"/>
</dbReference>
<dbReference type="GO" id="GO:0019825">
    <property type="term" value="F:oxygen binding"/>
    <property type="evidence" value="ECO:0007669"/>
    <property type="project" value="InterPro"/>
</dbReference>
<keyword evidence="1 2" id="KW-0807">Transducer</keyword>
<feature type="coiled-coil region" evidence="3">
    <location>
        <begin position="138"/>
        <end position="176"/>
    </location>
</feature>
<dbReference type="PANTHER" id="PTHR32089:SF118">
    <property type="entry name" value="HEME-BASED AEROTACTIC TRANSDUCER HEMAT"/>
    <property type="match status" value="1"/>
</dbReference>
<evidence type="ECO:0000313" key="5">
    <source>
        <dbReference type="EMBL" id="MBA2876126.1"/>
    </source>
</evidence>
<dbReference type="InterPro" id="IPR004089">
    <property type="entry name" value="MCPsignal_dom"/>
</dbReference>
<accession>A0A7W0BYW2</accession>
<feature type="domain" description="Methyl-accepting transducer" evidence="4">
    <location>
        <begin position="161"/>
        <end position="381"/>
    </location>
</feature>
<dbReference type="InterPro" id="IPR009050">
    <property type="entry name" value="Globin-like_sf"/>
</dbReference>
<dbReference type="GO" id="GO:0016020">
    <property type="term" value="C:membrane"/>
    <property type="evidence" value="ECO:0007669"/>
    <property type="project" value="InterPro"/>
</dbReference>
<dbReference type="RefSeq" id="WP_258561090.1">
    <property type="nucleotide sequence ID" value="NZ_JACDUT010000009.1"/>
</dbReference>
<dbReference type="SMART" id="SM00283">
    <property type="entry name" value="MA"/>
    <property type="match status" value="1"/>
</dbReference>
<dbReference type="Proteomes" id="UP000523087">
    <property type="component" value="Unassembled WGS sequence"/>
</dbReference>
<dbReference type="Pfam" id="PF11563">
    <property type="entry name" value="Protoglobin"/>
    <property type="match status" value="1"/>
</dbReference>
<dbReference type="InterPro" id="IPR012292">
    <property type="entry name" value="Globin/Proto"/>
</dbReference>
<protein>
    <submittedName>
        <fullName evidence="5">Heme-based aerotactic transducer</fullName>
    </submittedName>
</protein>
<dbReference type="PROSITE" id="PS50111">
    <property type="entry name" value="CHEMOTAXIS_TRANSDUC_2"/>
    <property type="match status" value="1"/>
</dbReference>
<evidence type="ECO:0000259" key="4">
    <source>
        <dbReference type="PROSITE" id="PS50111"/>
    </source>
</evidence>
<dbReference type="Pfam" id="PF00015">
    <property type="entry name" value="MCPsignal"/>
    <property type="match status" value="1"/>
</dbReference>
<sequence>MINLTKRDLTLLTQLKPLIEEKIDWIMTHFYDTLQKEPSLLEIINRHSSVDRLKQTLKIHIIEMFNGKIDEEFISKRTRIAMAHLRIGLVPKWYMCAFQQLLLDIVEVISPHIHDPFLLIEAIKSVTKILNFEQQLVLEQYEKANEEARLQVDRLKNELKEQLKTTVQELSSVSNQVSSSVSQLTNQATDILQFAEEASAIAHLSEQQSIEGQQKLQHQLSTIHNIQAMMEKIQTDMHSLHQSAHKIENINSLVTSIADQTNMLSLNASIEAARAGEHGKGFAVVANEVRNLASQTKQSMSGVTDILNELNQKIDIISESLRSMVTLVSEGTADMEKIQQFFETFMSSLKQIREQNRYIDEEMKRYVHVVTEINETVSSVVMSAEQLEKMTYQL</sequence>
<keyword evidence="6" id="KW-1185">Reference proteome</keyword>
<dbReference type="CDD" id="cd01068">
    <property type="entry name" value="globin_sensor"/>
    <property type="match status" value="1"/>
</dbReference>
<dbReference type="GO" id="GO:0020037">
    <property type="term" value="F:heme binding"/>
    <property type="evidence" value="ECO:0007669"/>
    <property type="project" value="InterPro"/>
</dbReference>
<evidence type="ECO:0000313" key="6">
    <source>
        <dbReference type="Proteomes" id="UP000523087"/>
    </source>
</evidence>
<dbReference type="GO" id="GO:0007165">
    <property type="term" value="P:signal transduction"/>
    <property type="evidence" value="ECO:0007669"/>
    <property type="project" value="UniProtKB-KW"/>
</dbReference>
<comment type="caution">
    <text evidence="5">The sequence shown here is derived from an EMBL/GenBank/DDBJ whole genome shotgun (WGS) entry which is preliminary data.</text>
</comment>
<evidence type="ECO:0000256" key="2">
    <source>
        <dbReference type="PROSITE-ProRule" id="PRU00284"/>
    </source>
</evidence>
<organism evidence="5 6">
    <name type="scientific">Thermaerobacillus caldiproteolyticus</name>
    <dbReference type="NCBI Taxonomy" id="247480"/>
    <lineage>
        <taxon>Bacteria</taxon>
        <taxon>Bacillati</taxon>
        <taxon>Bacillota</taxon>
        <taxon>Bacilli</taxon>
        <taxon>Bacillales</taxon>
        <taxon>Anoxybacillaceae</taxon>
        <taxon>Thermaerobacillus</taxon>
    </lineage>
</organism>
<dbReference type="AlphaFoldDB" id="A0A7W0BYW2"/>
<dbReference type="EMBL" id="JACDUT010000009">
    <property type="protein sequence ID" value="MBA2876126.1"/>
    <property type="molecule type" value="Genomic_DNA"/>
</dbReference>
<dbReference type="Gene3D" id="1.10.490.10">
    <property type="entry name" value="Globins"/>
    <property type="match status" value="1"/>
</dbReference>
<keyword evidence="3" id="KW-0175">Coiled coil</keyword>